<dbReference type="PANTHER" id="PTHR22806">
    <property type="entry name" value="NUCLEOPORIN NUP37 P37 -RELATED"/>
    <property type="match status" value="1"/>
</dbReference>
<sequence>MEEVLSLESSPDYLCVGSSSSANVFSLASLDPSAPGPHSVTLHTESEVIASAFLAESKQSNNAVVAATAHLDGKIRIFRTPFISTDGSPIEAEAHSTIAAHDGSVNSISTSATDGNLLASVGEDCALNVWDLQRGDHVANLQLPEGGLMVRWLPDGLLVADRSGSISLFDVRLRSQRPVSCIATGEPLADCDWSPLAVCWACVLDVCKGVFVRTATGLTGGVLGVCAGCVQRCVCAGCDWSDRRCAGCVCWMCKGVFVRAATGRSWLCAGCVFVLLDCDWTPLVGLAAGGAGGAGCVFVWADCDWPPLV</sequence>
<keyword evidence="2" id="KW-0677">Repeat</keyword>
<accession>A0ABQ8UKL3</accession>
<evidence type="ECO:0000256" key="3">
    <source>
        <dbReference type="PROSITE-ProRule" id="PRU00221"/>
    </source>
</evidence>
<keyword evidence="1 3" id="KW-0853">WD repeat</keyword>
<evidence type="ECO:0000256" key="1">
    <source>
        <dbReference type="ARBA" id="ARBA00022574"/>
    </source>
</evidence>
<evidence type="ECO:0000313" key="4">
    <source>
        <dbReference type="EMBL" id="KAJ4459353.1"/>
    </source>
</evidence>
<dbReference type="PROSITE" id="PS50082">
    <property type="entry name" value="WD_REPEATS_2"/>
    <property type="match status" value="1"/>
</dbReference>
<dbReference type="Gene3D" id="2.130.10.10">
    <property type="entry name" value="YVTN repeat-like/Quinoprotein amine dehydrogenase"/>
    <property type="match status" value="1"/>
</dbReference>
<dbReference type="PANTHER" id="PTHR22806:SF0">
    <property type="entry name" value="NUCLEOPORIN NUP37"/>
    <property type="match status" value="1"/>
</dbReference>
<dbReference type="InterPro" id="IPR036322">
    <property type="entry name" value="WD40_repeat_dom_sf"/>
</dbReference>
<protein>
    <submittedName>
        <fullName evidence="4">Uncharacterized protein</fullName>
    </submittedName>
</protein>
<dbReference type="SUPFAM" id="SSF50978">
    <property type="entry name" value="WD40 repeat-like"/>
    <property type="match status" value="1"/>
</dbReference>
<keyword evidence="5" id="KW-1185">Reference proteome</keyword>
<dbReference type="InterPro" id="IPR015943">
    <property type="entry name" value="WD40/YVTN_repeat-like_dom_sf"/>
</dbReference>
<reference evidence="4" key="1">
    <citation type="journal article" date="2022" name="bioRxiv">
        <title>Genomics of Preaxostyla Flagellates Illuminates Evolutionary Transitions and the Path Towards Mitochondrial Loss.</title>
        <authorList>
            <person name="Novak L.V.F."/>
            <person name="Treitli S.C."/>
            <person name="Pyrih J."/>
            <person name="Halakuc P."/>
            <person name="Pipaliya S.V."/>
            <person name="Vacek V."/>
            <person name="Brzon O."/>
            <person name="Soukal P."/>
            <person name="Eme L."/>
            <person name="Dacks J.B."/>
            <person name="Karnkowska A."/>
            <person name="Elias M."/>
            <person name="Hampl V."/>
        </authorList>
    </citation>
    <scope>NUCLEOTIDE SEQUENCE</scope>
    <source>
        <strain evidence="4">RCP-MX</strain>
    </source>
</reference>
<dbReference type="InterPro" id="IPR001680">
    <property type="entry name" value="WD40_rpt"/>
</dbReference>
<dbReference type="InterPro" id="IPR019775">
    <property type="entry name" value="WD40_repeat_CS"/>
</dbReference>
<gene>
    <name evidence="4" type="ORF">PAPYR_4652</name>
</gene>
<dbReference type="PROSITE" id="PS50294">
    <property type="entry name" value="WD_REPEATS_REGION"/>
    <property type="match status" value="1"/>
</dbReference>
<feature type="repeat" description="WD" evidence="3">
    <location>
        <begin position="98"/>
        <end position="140"/>
    </location>
</feature>
<dbReference type="Proteomes" id="UP001141327">
    <property type="component" value="Unassembled WGS sequence"/>
</dbReference>
<dbReference type="InterPro" id="IPR037626">
    <property type="entry name" value="NUP37"/>
</dbReference>
<name>A0ABQ8UKL3_9EUKA</name>
<evidence type="ECO:0000256" key="2">
    <source>
        <dbReference type="ARBA" id="ARBA00022737"/>
    </source>
</evidence>
<dbReference type="SMART" id="SM00320">
    <property type="entry name" value="WD40"/>
    <property type="match status" value="3"/>
</dbReference>
<dbReference type="EMBL" id="JAPMOS010000020">
    <property type="protein sequence ID" value="KAJ4459353.1"/>
    <property type="molecule type" value="Genomic_DNA"/>
</dbReference>
<organism evidence="4 5">
    <name type="scientific">Paratrimastix pyriformis</name>
    <dbReference type="NCBI Taxonomy" id="342808"/>
    <lineage>
        <taxon>Eukaryota</taxon>
        <taxon>Metamonada</taxon>
        <taxon>Preaxostyla</taxon>
        <taxon>Paratrimastigidae</taxon>
        <taxon>Paratrimastix</taxon>
    </lineage>
</organism>
<comment type="caution">
    <text evidence="4">The sequence shown here is derived from an EMBL/GenBank/DDBJ whole genome shotgun (WGS) entry which is preliminary data.</text>
</comment>
<proteinExistence type="predicted"/>
<evidence type="ECO:0000313" key="5">
    <source>
        <dbReference type="Proteomes" id="UP001141327"/>
    </source>
</evidence>
<dbReference type="PROSITE" id="PS00678">
    <property type="entry name" value="WD_REPEATS_1"/>
    <property type="match status" value="1"/>
</dbReference>